<organism evidence="1 2">
    <name type="scientific">Zophobas morio</name>
    <dbReference type="NCBI Taxonomy" id="2755281"/>
    <lineage>
        <taxon>Eukaryota</taxon>
        <taxon>Metazoa</taxon>
        <taxon>Ecdysozoa</taxon>
        <taxon>Arthropoda</taxon>
        <taxon>Hexapoda</taxon>
        <taxon>Insecta</taxon>
        <taxon>Pterygota</taxon>
        <taxon>Neoptera</taxon>
        <taxon>Endopterygota</taxon>
        <taxon>Coleoptera</taxon>
        <taxon>Polyphaga</taxon>
        <taxon>Cucujiformia</taxon>
        <taxon>Tenebrionidae</taxon>
        <taxon>Zophobas</taxon>
    </lineage>
</organism>
<evidence type="ECO:0000313" key="2">
    <source>
        <dbReference type="Proteomes" id="UP001168821"/>
    </source>
</evidence>
<proteinExistence type="predicted"/>
<keyword evidence="2" id="KW-1185">Reference proteome</keyword>
<dbReference type="Proteomes" id="UP001168821">
    <property type="component" value="Unassembled WGS sequence"/>
</dbReference>
<protein>
    <submittedName>
        <fullName evidence="1">Uncharacterized protein</fullName>
    </submittedName>
</protein>
<sequence>MRSEPWKVMLDCFPSCHIPLDRLAGILKVGMFAISGSTLGLDICKTAHSIRVLDSWGAMSPEFFFIKVGLLYSETQRVAAPRKRAVCRTTLKSWPV</sequence>
<accession>A0AA38MJ76</accession>
<evidence type="ECO:0000313" key="1">
    <source>
        <dbReference type="EMBL" id="KAJ3658267.1"/>
    </source>
</evidence>
<dbReference type="EMBL" id="JALNTZ010000003">
    <property type="protein sequence ID" value="KAJ3658267.1"/>
    <property type="molecule type" value="Genomic_DNA"/>
</dbReference>
<name>A0AA38MJ76_9CUCU</name>
<reference evidence="1" key="1">
    <citation type="journal article" date="2023" name="G3 (Bethesda)">
        <title>Whole genome assemblies of Zophobas morio and Tenebrio molitor.</title>
        <authorList>
            <person name="Kaur S."/>
            <person name="Stinson S.A."/>
            <person name="diCenzo G.C."/>
        </authorList>
    </citation>
    <scope>NUCLEOTIDE SEQUENCE</scope>
    <source>
        <strain evidence="1">QUZm001</strain>
    </source>
</reference>
<gene>
    <name evidence="1" type="ORF">Zmor_010018</name>
</gene>
<dbReference type="AlphaFoldDB" id="A0AA38MJ76"/>
<comment type="caution">
    <text evidence="1">The sequence shown here is derived from an EMBL/GenBank/DDBJ whole genome shotgun (WGS) entry which is preliminary data.</text>
</comment>